<evidence type="ECO:0000259" key="2">
    <source>
        <dbReference type="Pfam" id="PF04909"/>
    </source>
</evidence>
<dbReference type="PANTHER" id="PTHR21240:SF19">
    <property type="entry name" value="CATALYTIC_ HYDROLASE"/>
    <property type="match status" value="1"/>
</dbReference>
<dbReference type="Proteomes" id="UP001234798">
    <property type="component" value="Chromosome"/>
</dbReference>
<dbReference type="EMBL" id="CP132976">
    <property type="protein sequence ID" value="WMD21456.1"/>
    <property type="molecule type" value="Genomic_DNA"/>
</dbReference>
<evidence type="ECO:0000313" key="4">
    <source>
        <dbReference type="Proteomes" id="UP001234798"/>
    </source>
</evidence>
<evidence type="ECO:0000256" key="1">
    <source>
        <dbReference type="ARBA" id="ARBA00023239"/>
    </source>
</evidence>
<dbReference type="Pfam" id="PF04909">
    <property type="entry name" value="Amidohydro_2"/>
    <property type="match status" value="1"/>
</dbReference>
<dbReference type="InterPro" id="IPR006680">
    <property type="entry name" value="Amidohydro-rel"/>
</dbReference>
<dbReference type="InterPro" id="IPR032465">
    <property type="entry name" value="ACMSD"/>
</dbReference>
<feature type="domain" description="Amidohydrolase-related" evidence="2">
    <location>
        <begin position="35"/>
        <end position="282"/>
    </location>
</feature>
<keyword evidence="4" id="KW-1185">Reference proteome</keyword>
<protein>
    <submittedName>
        <fullName evidence="3">Amidohydrolase family protein</fullName>
    </submittedName>
</protein>
<dbReference type="PANTHER" id="PTHR21240">
    <property type="entry name" value="2-AMINO-3-CARBOXYLMUCONATE-6-SEMIALDEHYDE DECARBOXYLASE"/>
    <property type="match status" value="1"/>
</dbReference>
<evidence type="ECO:0000313" key="3">
    <source>
        <dbReference type="EMBL" id="WMD21456.1"/>
    </source>
</evidence>
<dbReference type="InterPro" id="IPR032466">
    <property type="entry name" value="Metal_Hydrolase"/>
</dbReference>
<name>A0ABY9M357_9BURK</name>
<keyword evidence="1" id="KW-0456">Lyase</keyword>
<organism evidence="3 4">
    <name type="scientific">Achromobacter seleniivolatilans</name>
    <dbReference type="NCBI Taxonomy" id="3047478"/>
    <lineage>
        <taxon>Bacteria</taxon>
        <taxon>Pseudomonadati</taxon>
        <taxon>Pseudomonadota</taxon>
        <taxon>Betaproteobacteria</taxon>
        <taxon>Burkholderiales</taxon>
        <taxon>Alcaligenaceae</taxon>
        <taxon>Achromobacter</taxon>
    </lineage>
</organism>
<gene>
    <name evidence="3" type="ORF">RAS12_03550</name>
</gene>
<sequence length="289" mass="32365">MMIDFASRPPLAEFTVKTAHMDNYRRIYSKSESLVSQEAAADALPEYLRMYDRLNAAHVVLKARDAQSTLGFKIPNEVVADFCQQHGPRFIGFAAVDPHRGTQALDELEHAIRNLGLRGLNVQGFEHQLTISDPKLMALYEKCVELDIPVNIHCGMNFSLSSKAIYGHPLALDEVLTAFPTLRVCASPPGWPWISELIAMAWRHPNLWIGLSAVRPKLVAMSGSGYEPLLRYGSSLLKRRIIFGSGYPMISVERSVGEINDLNLDEEIRHAWLYTNASEFLQLAKGKSE</sequence>
<accession>A0ABY9M357</accession>
<proteinExistence type="predicted"/>
<reference evidence="3 4" key="1">
    <citation type="submission" date="2023-08" db="EMBL/GenBank/DDBJ databases">
        <title>Achromobacter seleniivolatilans sp. nov., isolated from seleniferous soil.</title>
        <authorList>
            <person name="Zhang S."/>
            <person name="Li K."/>
            <person name="Peng J."/>
            <person name="Zhao Q."/>
            <person name="Wang H."/>
            <person name="Guo Y."/>
        </authorList>
    </citation>
    <scope>NUCLEOTIDE SEQUENCE [LARGE SCALE GENOMIC DNA]</scope>
    <source>
        <strain evidence="3 4">R39</strain>
    </source>
</reference>
<dbReference type="Gene3D" id="3.20.20.140">
    <property type="entry name" value="Metal-dependent hydrolases"/>
    <property type="match status" value="1"/>
</dbReference>
<dbReference type="RefSeq" id="WP_306945181.1">
    <property type="nucleotide sequence ID" value="NZ_CP132976.1"/>
</dbReference>
<dbReference type="SUPFAM" id="SSF51556">
    <property type="entry name" value="Metallo-dependent hydrolases"/>
    <property type="match status" value="1"/>
</dbReference>